<dbReference type="Proteomes" id="UP000611500">
    <property type="component" value="Unassembled WGS sequence"/>
</dbReference>
<feature type="chain" id="PRO_5035242077" description="Excinuclease ABC subunit A" evidence="1">
    <location>
        <begin position="26"/>
        <end position="108"/>
    </location>
</feature>
<evidence type="ECO:0000256" key="1">
    <source>
        <dbReference type="SAM" id="SignalP"/>
    </source>
</evidence>
<name>A0A8J3H7P2_9RHOB</name>
<keyword evidence="3" id="KW-1185">Reference proteome</keyword>
<proteinExistence type="predicted"/>
<comment type="caution">
    <text evidence="2">The sequence shown here is derived from an EMBL/GenBank/DDBJ whole genome shotgun (WGS) entry which is preliminary data.</text>
</comment>
<dbReference type="Gene3D" id="3.10.450.160">
    <property type="entry name" value="inner membrane protein cigr"/>
    <property type="match status" value="1"/>
</dbReference>
<dbReference type="RefSeq" id="WP_028093082.1">
    <property type="nucleotide sequence ID" value="NZ_BNAP01000004.1"/>
</dbReference>
<dbReference type="AlphaFoldDB" id="A0A8J3H7P2"/>
<organism evidence="2 3">
    <name type="scientific">Pseudodonghicola xiamenensis</name>
    <dbReference type="NCBI Taxonomy" id="337702"/>
    <lineage>
        <taxon>Bacteria</taxon>
        <taxon>Pseudomonadati</taxon>
        <taxon>Pseudomonadota</taxon>
        <taxon>Alphaproteobacteria</taxon>
        <taxon>Rhodobacterales</taxon>
        <taxon>Paracoccaceae</taxon>
        <taxon>Pseudodonghicola</taxon>
    </lineage>
</organism>
<evidence type="ECO:0008006" key="4">
    <source>
        <dbReference type="Google" id="ProtNLM"/>
    </source>
</evidence>
<reference evidence="2" key="1">
    <citation type="journal article" date="2014" name="Int. J. Syst. Evol. Microbiol.">
        <title>Complete genome sequence of Corynebacterium casei LMG S-19264T (=DSM 44701T), isolated from a smear-ripened cheese.</title>
        <authorList>
            <consortium name="US DOE Joint Genome Institute (JGI-PGF)"/>
            <person name="Walter F."/>
            <person name="Albersmeier A."/>
            <person name="Kalinowski J."/>
            <person name="Ruckert C."/>
        </authorList>
    </citation>
    <scope>NUCLEOTIDE SEQUENCE</scope>
    <source>
        <strain evidence="2">CGMCC 1.7081</strain>
    </source>
</reference>
<evidence type="ECO:0000313" key="3">
    <source>
        <dbReference type="Proteomes" id="UP000611500"/>
    </source>
</evidence>
<sequence length="108" mass="11223">MRKTILLSPILAAALLALAPLSAAAGGGKGCPPGLAKKQNGCLPPGQAQKVYGRGDVIGGDYIVIGNPGRYGLDPNESYYRVGDYIYRVDPDTRKVLNLIGAVAAILN</sequence>
<reference evidence="2" key="2">
    <citation type="submission" date="2020-09" db="EMBL/GenBank/DDBJ databases">
        <authorList>
            <person name="Sun Q."/>
            <person name="Zhou Y."/>
        </authorList>
    </citation>
    <scope>NUCLEOTIDE SEQUENCE</scope>
    <source>
        <strain evidence="2">CGMCC 1.7081</strain>
    </source>
</reference>
<keyword evidence="1" id="KW-0732">Signal</keyword>
<dbReference type="EMBL" id="BNAP01000004">
    <property type="protein sequence ID" value="GHG87515.1"/>
    <property type="molecule type" value="Genomic_DNA"/>
</dbReference>
<gene>
    <name evidence="2" type="ORF">GCM10010961_16010</name>
</gene>
<evidence type="ECO:0000313" key="2">
    <source>
        <dbReference type="EMBL" id="GHG87515.1"/>
    </source>
</evidence>
<protein>
    <recommendedName>
        <fullName evidence="4">Excinuclease ABC subunit A</fullName>
    </recommendedName>
</protein>
<feature type="signal peptide" evidence="1">
    <location>
        <begin position="1"/>
        <end position="25"/>
    </location>
</feature>
<accession>A0A8J3H7P2</accession>